<dbReference type="PANTHER" id="PTHR16943:SF8">
    <property type="entry name" value="2-METHYLCITRATE DEHYDRATASE"/>
    <property type="match status" value="1"/>
</dbReference>
<dbReference type="Gene3D" id="3.30.1330.120">
    <property type="entry name" value="2-methylcitrate dehydratase PrpD"/>
    <property type="match status" value="1"/>
</dbReference>
<gene>
    <name evidence="4" type="ORF">ACFSCT_02565</name>
</gene>
<evidence type="ECO:0000256" key="1">
    <source>
        <dbReference type="ARBA" id="ARBA00006174"/>
    </source>
</evidence>
<feature type="domain" description="MmgE/PrpD N-terminal" evidence="2">
    <location>
        <begin position="21"/>
        <end position="260"/>
    </location>
</feature>
<proteinExistence type="inferred from homology"/>
<evidence type="ECO:0000313" key="5">
    <source>
        <dbReference type="Proteomes" id="UP001597213"/>
    </source>
</evidence>
<keyword evidence="5" id="KW-1185">Reference proteome</keyword>
<dbReference type="EMBL" id="JBHUEN010000006">
    <property type="protein sequence ID" value="MFD1880596.1"/>
    <property type="molecule type" value="Genomic_DNA"/>
</dbReference>
<protein>
    <submittedName>
        <fullName evidence="4">MmgE/PrpD family protein</fullName>
    </submittedName>
</protein>
<dbReference type="InterPro" id="IPR042183">
    <property type="entry name" value="MmgE/PrpD_sf_1"/>
</dbReference>
<dbReference type="Gene3D" id="1.10.4100.10">
    <property type="entry name" value="2-methylcitrate dehydratase PrpD"/>
    <property type="match status" value="1"/>
</dbReference>
<dbReference type="InterPro" id="IPR042188">
    <property type="entry name" value="MmgE/PrpD_sf_2"/>
</dbReference>
<dbReference type="InterPro" id="IPR036148">
    <property type="entry name" value="MmgE/PrpD_sf"/>
</dbReference>
<dbReference type="Proteomes" id="UP001597213">
    <property type="component" value="Unassembled WGS sequence"/>
</dbReference>
<dbReference type="Pfam" id="PF19305">
    <property type="entry name" value="MmgE_PrpD_C"/>
    <property type="match status" value="1"/>
</dbReference>
<dbReference type="InterPro" id="IPR005656">
    <property type="entry name" value="MmgE_PrpD"/>
</dbReference>
<name>A0ABW4R305_9RHOB</name>
<dbReference type="PANTHER" id="PTHR16943">
    <property type="entry name" value="2-METHYLCITRATE DEHYDRATASE-RELATED"/>
    <property type="match status" value="1"/>
</dbReference>
<dbReference type="SUPFAM" id="SSF103378">
    <property type="entry name" value="2-methylcitrate dehydratase PrpD"/>
    <property type="match status" value="1"/>
</dbReference>
<accession>A0ABW4R305</accession>
<evidence type="ECO:0000313" key="4">
    <source>
        <dbReference type="EMBL" id="MFD1880596.1"/>
    </source>
</evidence>
<dbReference type="Pfam" id="PF03972">
    <property type="entry name" value="MmgE_PrpD_N"/>
    <property type="match status" value="1"/>
</dbReference>
<feature type="domain" description="MmgE/PrpD C-terminal" evidence="3">
    <location>
        <begin position="284"/>
        <end position="442"/>
    </location>
</feature>
<dbReference type="RefSeq" id="WP_379139898.1">
    <property type="nucleotide sequence ID" value="NZ_JBHUEN010000006.1"/>
</dbReference>
<evidence type="ECO:0000259" key="2">
    <source>
        <dbReference type="Pfam" id="PF03972"/>
    </source>
</evidence>
<dbReference type="InterPro" id="IPR045337">
    <property type="entry name" value="MmgE_PrpD_C"/>
</dbReference>
<evidence type="ECO:0000259" key="3">
    <source>
        <dbReference type="Pfam" id="PF19305"/>
    </source>
</evidence>
<comment type="caution">
    <text evidence="4">The sequence shown here is derived from an EMBL/GenBank/DDBJ whole genome shotgun (WGS) entry which is preliminary data.</text>
</comment>
<dbReference type="InterPro" id="IPR045336">
    <property type="entry name" value="MmgE_PrpD_N"/>
</dbReference>
<sequence length="473" mass="49500">MASNTLSTGEDAPFAGSRHIEALAGFCAGLRLRDLPARVVQRTRLHLLDTLGAMLAGTCSAEFRIARNLAPAAGRALLLGSAREVSPRDAALVNGVAAHVFELDDCGGCDHTGAVILPAMLAAMAEADTPVRGEDFLCAVVAGYEVGRRVLDASGGYGVHNGAGWHSTGTCGPLAAAAAVARLRGYDAEATRQAISLATSFSSGLWAFIHDGSQAKKIHAGRAAEGGLLAADLVRAGISGPGRVFDPVWGGFFECFVQGQGEVSALSRDLGADWMIERASLKPYAACRGAHSAVDAVADLLAETGQSPAAIRAIDLRLSPFLMDMCGTARLDTLAGAQMSLGYALAALVTFGQVGLAQYSAAMRNDDRINALLPLIRFHPDAAMDQMSEPEVTLTFADGTQHTAMVPRATGSTERPMPEADIQDKFRQLARMALPAERVAGVAQLVLGIDDLADCRDLPRLLSTDGPEPPVFR</sequence>
<reference evidence="5" key="1">
    <citation type="journal article" date="2019" name="Int. J. Syst. Evol. Microbiol.">
        <title>The Global Catalogue of Microorganisms (GCM) 10K type strain sequencing project: providing services to taxonomists for standard genome sequencing and annotation.</title>
        <authorList>
            <consortium name="The Broad Institute Genomics Platform"/>
            <consortium name="The Broad Institute Genome Sequencing Center for Infectious Disease"/>
            <person name="Wu L."/>
            <person name="Ma J."/>
        </authorList>
    </citation>
    <scope>NUCLEOTIDE SEQUENCE [LARGE SCALE GENOMIC DNA]</scope>
    <source>
        <strain evidence="5">CCUG 56029</strain>
    </source>
</reference>
<organism evidence="4 5">
    <name type="scientific">Paracoccus pacificus</name>
    <dbReference type="NCBI Taxonomy" id="1463598"/>
    <lineage>
        <taxon>Bacteria</taxon>
        <taxon>Pseudomonadati</taxon>
        <taxon>Pseudomonadota</taxon>
        <taxon>Alphaproteobacteria</taxon>
        <taxon>Rhodobacterales</taxon>
        <taxon>Paracoccaceae</taxon>
        <taxon>Paracoccus</taxon>
    </lineage>
</organism>
<comment type="similarity">
    <text evidence="1">Belongs to the PrpD family.</text>
</comment>